<accession>A0A0R3BZI3</accession>
<dbReference type="AlphaFoldDB" id="A0A0R3BZI3"/>
<dbReference type="PIRSF" id="PIRSF000390">
    <property type="entry name" value="PLP_StrS"/>
    <property type="match status" value="1"/>
</dbReference>
<dbReference type="Proteomes" id="UP000051380">
    <property type="component" value="Unassembled WGS sequence"/>
</dbReference>
<dbReference type="EMBL" id="LJYF01000034">
    <property type="protein sequence ID" value="KRP90838.1"/>
    <property type="molecule type" value="Genomic_DNA"/>
</dbReference>
<comment type="similarity">
    <text evidence="3">Belongs to the DegT/DnrJ/EryC1 family.</text>
</comment>
<dbReference type="Gene3D" id="3.40.640.10">
    <property type="entry name" value="Type I PLP-dependent aspartate aminotransferase-like (Major domain)"/>
    <property type="match status" value="1"/>
</dbReference>
<comment type="caution">
    <text evidence="4">The sequence shown here is derived from an EMBL/GenBank/DDBJ whole genome shotgun (WGS) entry which is preliminary data.</text>
</comment>
<feature type="active site" description="Proton acceptor" evidence="1">
    <location>
        <position position="192"/>
    </location>
</feature>
<keyword evidence="2 3" id="KW-0663">Pyridoxal phosphate</keyword>
<dbReference type="RefSeq" id="WP_057029625.1">
    <property type="nucleotide sequence ID" value="NZ_LJYF01000034.1"/>
</dbReference>
<dbReference type="SUPFAM" id="SSF53383">
    <property type="entry name" value="PLP-dependent transferases"/>
    <property type="match status" value="1"/>
</dbReference>
<dbReference type="PANTHER" id="PTHR30244">
    <property type="entry name" value="TRANSAMINASE"/>
    <property type="match status" value="1"/>
</dbReference>
<dbReference type="InterPro" id="IPR015422">
    <property type="entry name" value="PyrdxlP-dep_Trfase_small"/>
</dbReference>
<evidence type="ECO:0000256" key="3">
    <source>
        <dbReference type="RuleBase" id="RU004508"/>
    </source>
</evidence>
<gene>
    <name evidence="4" type="ORF">AOQ72_34300</name>
</gene>
<proteinExistence type="inferred from homology"/>
<dbReference type="OrthoDB" id="9768668at2"/>
<dbReference type="InterPro" id="IPR015424">
    <property type="entry name" value="PyrdxlP-dep_Trfase"/>
</dbReference>
<dbReference type="Pfam" id="PF01041">
    <property type="entry name" value="DegT_DnrJ_EryC1"/>
    <property type="match status" value="1"/>
</dbReference>
<dbReference type="GO" id="GO:0030170">
    <property type="term" value="F:pyridoxal phosphate binding"/>
    <property type="evidence" value="ECO:0007669"/>
    <property type="project" value="TreeGrafter"/>
</dbReference>
<dbReference type="InterPro" id="IPR015421">
    <property type="entry name" value="PyrdxlP-dep_Trfase_major"/>
</dbReference>
<dbReference type="Gene3D" id="3.90.1150.10">
    <property type="entry name" value="Aspartate Aminotransferase, domain 1"/>
    <property type="match status" value="1"/>
</dbReference>
<sequence>MDADTGRRRIGYVNLPAQFEEERAEILQAVEGVFQRGDFIGGAAVGRLEEELSAYLGSPHVVTLNSGTDALILAMRALDIGPGDEVITPPNSFVASTAAIIAVGATPVFADVLPDQNIDPAAVEAAVTPRTKAIMPVHLTGRMADMAPLMAIAAKHALAVIEDSAQAVGSTYDGRMSGTIGTFGCFSAHPLKNLNAAGDAGFLVTANAELAARIRRLRNHGLINRSDVQEWGIVSRLDTLQAEVLRIRLRHLSSVIERRRRNAAQYRAELAGLPLFIPPCRNIEFNTFHTFVVQTERRNDFQKYLADKGIETAIHYPVPIHLQPAAAHLGHGRGAFPVTERQADQILTLPINQFLSAADISYICATAREYFA</sequence>
<evidence type="ECO:0000256" key="1">
    <source>
        <dbReference type="PIRSR" id="PIRSR000390-1"/>
    </source>
</evidence>
<dbReference type="InterPro" id="IPR000653">
    <property type="entry name" value="DegT/StrS_aminotransferase"/>
</dbReference>
<evidence type="ECO:0000313" key="5">
    <source>
        <dbReference type="Proteomes" id="UP000051380"/>
    </source>
</evidence>
<reference evidence="4 5" key="1">
    <citation type="submission" date="2015-09" db="EMBL/GenBank/DDBJ databases">
        <title>Draft Genome Sequence of the Strain BR 3267 (Bradyrhizobium yuanmingense) recommended as inoculant for cowpea in Brazil.</title>
        <authorList>
            <person name="Simoes-Araujo J.L."/>
            <person name="Zilli J.E."/>
        </authorList>
    </citation>
    <scope>NUCLEOTIDE SEQUENCE [LARGE SCALE GENOMIC DNA]</scope>
    <source>
        <strain evidence="4 5">BR3267</strain>
    </source>
</reference>
<dbReference type="STRING" id="108015.GA0061099_1008166"/>
<dbReference type="GO" id="GO:0008483">
    <property type="term" value="F:transaminase activity"/>
    <property type="evidence" value="ECO:0007669"/>
    <property type="project" value="TreeGrafter"/>
</dbReference>
<name>A0A0R3BZI3_9BRAD</name>
<organism evidence="4 5">
    <name type="scientific">Bradyrhizobium yuanmingense</name>
    <dbReference type="NCBI Taxonomy" id="108015"/>
    <lineage>
        <taxon>Bacteria</taxon>
        <taxon>Pseudomonadati</taxon>
        <taxon>Pseudomonadota</taxon>
        <taxon>Alphaproteobacteria</taxon>
        <taxon>Hyphomicrobiales</taxon>
        <taxon>Nitrobacteraceae</taxon>
        <taxon>Bradyrhizobium</taxon>
    </lineage>
</organism>
<dbReference type="CDD" id="cd00616">
    <property type="entry name" value="AHBA_syn"/>
    <property type="match status" value="1"/>
</dbReference>
<evidence type="ECO:0000313" key="4">
    <source>
        <dbReference type="EMBL" id="KRP90838.1"/>
    </source>
</evidence>
<dbReference type="GO" id="GO:0000271">
    <property type="term" value="P:polysaccharide biosynthetic process"/>
    <property type="evidence" value="ECO:0007669"/>
    <property type="project" value="TreeGrafter"/>
</dbReference>
<dbReference type="PANTHER" id="PTHR30244:SF42">
    <property type="entry name" value="UDP-2-ACETAMIDO-2-DEOXY-3-OXO-D-GLUCURONATE AMINOTRANSFERASE"/>
    <property type="match status" value="1"/>
</dbReference>
<protein>
    <submittedName>
        <fullName evidence="4">Transcriptional regulator</fullName>
    </submittedName>
</protein>
<feature type="modified residue" description="N6-(pyridoxal phosphate)lysine" evidence="2">
    <location>
        <position position="192"/>
    </location>
</feature>
<evidence type="ECO:0000256" key="2">
    <source>
        <dbReference type="PIRSR" id="PIRSR000390-2"/>
    </source>
</evidence>